<name>A0A7J7FIN5_DICBM</name>
<dbReference type="InterPro" id="IPR043136">
    <property type="entry name" value="B30.2/SPRY_sf"/>
</dbReference>
<sequence length="243" mass="27128">MQPGGSAMPWPTTLRSPKAELTPILQMGRLAAQTREQQTQLKVTLPMDPRLRSSQAHMSLDMIPANNHVIISDALCSVELGGKQAESKHPERLVYIMGPHDWEVFVGNKVEWHLSIFKDPSRGKERVLLSSELGSCTVSLREKVSFSASCVPGFRLMSWGDFPRSGVGSLSLCHCTSRRSRIETFTKILPLSLCPLLPETSAERSKCAVLESVPFGIRILRLLQCSLEKTNQTSAHKEKHRRK</sequence>
<reference evidence="1 2" key="1">
    <citation type="journal article" date="2020" name="Mol. Biol. Evol.">
        <title>Interspecific Gene Flow and the Evolution of Specialization in Black and White Rhinoceros.</title>
        <authorList>
            <person name="Moodley Y."/>
            <person name="Westbury M.V."/>
            <person name="Russo I.M."/>
            <person name="Gopalakrishnan S."/>
            <person name="Rakotoarivelo A."/>
            <person name="Olsen R.A."/>
            <person name="Prost S."/>
            <person name="Tunstall T."/>
            <person name="Ryder O.A."/>
            <person name="Dalen L."/>
            <person name="Bruford M.W."/>
        </authorList>
    </citation>
    <scope>NUCLEOTIDE SEQUENCE [LARGE SCALE GENOMIC DNA]</scope>
    <source>
        <strain evidence="1">SBR-YM</strain>
        <tissue evidence="1">Skin</tissue>
    </source>
</reference>
<proteinExistence type="predicted"/>
<organism evidence="1 2">
    <name type="scientific">Diceros bicornis minor</name>
    <name type="common">South-central black rhinoceros</name>
    <dbReference type="NCBI Taxonomy" id="77932"/>
    <lineage>
        <taxon>Eukaryota</taxon>
        <taxon>Metazoa</taxon>
        <taxon>Chordata</taxon>
        <taxon>Craniata</taxon>
        <taxon>Vertebrata</taxon>
        <taxon>Euteleostomi</taxon>
        <taxon>Mammalia</taxon>
        <taxon>Eutheria</taxon>
        <taxon>Laurasiatheria</taxon>
        <taxon>Perissodactyla</taxon>
        <taxon>Rhinocerotidae</taxon>
        <taxon>Diceros</taxon>
    </lineage>
</organism>
<feature type="non-terminal residue" evidence="1">
    <location>
        <position position="243"/>
    </location>
</feature>
<dbReference type="InterPro" id="IPR013320">
    <property type="entry name" value="ConA-like_dom_sf"/>
</dbReference>
<dbReference type="Gene3D" id="2.60.120.920">
    <property type="match status" value="1"/>
</dbReference>
<accession>A0A7J7FIN5</accession>
<protein>
    <submittedName>
        <fullName evidence="1">Uncharacterized protein</fullName>
    </submittedName>
</protein>
<keyword evidence="2" id="KW-1185">Reference proteome</keyword>
<evidence type="ECO:0000313" key="2">
    <source>
        <dbReference type="Proteomes" id="UP000551758"/>
    </source>
</evidence>
<dbReference type="EMBL" id="JACDTQ010000544">
    <property type="protein sequence ID" value="KAF5927923.1"/>
    <property type="molecule type" value="Genomic_DNA"/>
</dbReference>
<dbReference type="SUPFAM" id="SSF49899">
    <property type="entry name" value="Concanavalin A-like lectins/glucanases"/>
    <property type="match status" value="1"/>
</dbReference>
<gene>
    <name evidence="1" type="ORF">HPG69_009289</name>
</gene>
<comment type="caution">
    <text evidence="1">The sequence shown here is derived from an EMBL/GenBank/DDBJ whole genome shotgun (WGS) entry which is preliminary data.</text>
</comment>
<dbReference type="AlphaFoldDB" id="A0A7J7FIN5"/>
<dbReference type="Proteomes" id="UP000551758">
    <property type="component" value="Unassembled WGS sequence"/>
</dbReference>
<evidence type="ECO:0000313" key="1">
    <source>
        <dbReference type="EMBL" id="KAF5927923.1"/>
    </source>
</evidence>